<feature type="compositionally biased region" description="Basic and acidic residues" evidence="1">
    <location>
        <begin position="419"/>
        <end position="429"/>
    </location>
</feature>
<feature type="region of interest" description="Disordered" evidence="1">
    <location>
        <begin position="379"/>
        <end position="464"/>
    </location>
</feature>
<feature type="compositionally biased region" description="Polar residues" evidence="1">
    <location>
        <begin position="117"/>
        <end position="132"/>
    </location>
</feature>
<dbReference type="Proteomes" id="UP001303160">
    <property type="component" value="Unassembled WGS sequence"/>
</dbReference>
<name>A0AAN7AUI4_9PEZI</name>
<organism evidence="2 3">
    <name type="scientific">Triangularia verruculosa</name>
    <dbReference type="NCBI Taxonomy" id="2587418"/>
    <lineage>
        <taxon>Eukaryota</taxon>
        <taxon>Fungi</taxon>
        <taxon>Dikarya</taxon>
        <taxon>Ascomycota</taxon>
        <taxon>Pezizomycotina</taxon>
        <taxon>Sordariomycetes</taxon>
        <taxon>Sordariomycetidae</taxon>
        <taxon>Sordariales</taxon>
        <taxon>Podosporaceae</taxon>
        <taxon>Triangularia</taxon>
    </lineage>
</organism>
<dbReference type="AlphaFoldDB" id="A0AAN7AUI4"/>
<feature type="region of interest" description="Disordered" evidence="1">
    <location>
        <begin position="113"/>
        <end position="362"/>
    </location>
</feature>
<feature type="compositionally biased region" description="Polar residues" evidence="1">
    <location>
        <begin position="309"/>
        <end position="321"/>
    </location>
</feature>
<reference evidence="2" key="1">
    <citation type="journal article" date="2023" name="Mol. Phylogenet. Evol.">
        <title>Genome-scale phylogeny and comparative genomics of the fungal order Sordariales.</title>
        <authorList>
            <person name="Hensen N."/>
            <person name="Bonometti L."/>
            <person name="Westerberg I."/>
            <person name="Brannstrom I.O."/>
            <person name="Guillou S."/>
            <person name="Cros-Aarteil S."/>
            <person name="Calhoun S."/>
            <person name="Haridas S."/>
            <person name="Kuo A."/>
            <person name="Mondo S."/>
            <person name="Pangilinan J."/>
            <person name="Riley R."/>
            <person name="LaButti K."/>
            <person name="Andreopoulos B."/>
            <person name="Lipzen A."/>
            <person name="Chen C."/>
            <person name="Yan M."/>
            <person name="Daum C."/>
            <person name="Ng V."/>
            <person name="Clum A."/>
            <person name="Steindorff A."/>
            <person name="Ohm R.A."/>
            <person name="Martin F."/>
            <person name="Silar P."/>
            <person name="Natvig D.O."/>
            <person name="Lalanne C."/>
            <person name="Gautier V."/>
            <person name="Ament-Velasquez S.L."/>
            <person name="Kruys A."/>
            <person name="Hutchinson M.I."/>
            <person name="Powell A.J."/>
            <person name="Barry K."/>
            <person name="Miller A.N."/>
            <person name="Grigoriev I.V."/>
            <person name="Debuchy R."/>
            <person name="Gladieux P."/>
            <person name="Hiltunen Thoren M."/>
            <person name="Johannesson H."/>
        </authorList>
    </citation>
    <scope>NUCLEOTIDE SEQUENCE</scope>
    <source>
        <strain evidence="2">CBS 315.58</strain>
    </source>
</reference>
<feature type="compositionally biased region" description="Polar residues" evidence="1">
    <location>
        <begin position="224"/>
        <end position="281"/>
    </location>
</feature>
<proteinExistence type="predicted"/>
<evidence type="ECO:0000256" key="1">
    <source>
        <dbReference type="SAM" id="MobiDB-lite"/>
    </source>
</evidence>
<evidence type="ECO:0000313" key="2">
    <source>
        <dbReference type="EMBL" id="KAK4199853.1"/>
    </source>
</evidence>
<accession>A0AAN7AUI4</accession>
<feature type="compositionally biased region" description="Basic and acidic residues" evidence="1">
    <location>
        <begin position="341"/>
        <end position="362"/>
    </location>
</feature>
<feature type="compositionally biased region" description="Low complexity" evidence="1">
    <location>
        <begin position="207"/>
        <end position="223"/>
    </location>
</feature>
<dbReference type="EMBL" id="MU863927">
    <property type="protein sequence ID" value="KAK4199853.1"/>
    <property type="molecule type" value="Genomic_DNA"/>
</dbReference>
<feature type="compositionally biased region" description="Low complexity" evidence="1">
    <location>
        <begin position="147"/>
        <end position="160"/>
    </location>
</feature>
<keyword evidence="3" id="KW-1185">Reference proteome</keyword>
<feature type="compositionally biased region" description="Basic and acidic residues" evidence="1">
    <location>
        <begin position="398"/>
        <end position="409"/>
    </location>
</feature>
<feature type="compositionally biased region" description="Low complexity" evidence="1">
    <location>
        <begin position="282"/>
        <end position="293"/>
    </location>
</feature>
<evidence type="ECO:0000313" key="3">
    <source>
        <dbReference type="Proteomes" id="UP001303160"/>
    </source>
</evidence>
<protein>
    <submittedName>
        <fullName evidence="2">Uncharacterized protein</fullName>
    </submittedName>
</protein>
<sequence>MADIIELSRRSPTSLSPLEPSVLLQLWDAHAQGWSCLGMTQAGRRCRRALSQGKKEAIAKVLSRLDLSEPEDADLETKLFSDISHECLCRDHDDDETAKTLVEKWRISFQKARAEASVTQEIPSKGPSSTDSKPIERGLNAGTEIQSPRAATRSSPAPAGGSTGKDHENNTQLNSPPLSFRESEEGDPPSPPAERTLPKLDFSAPHPTITPSKSPETSKPTPSFDFTQLFQTPCSQKPTVNPQKSTPAPASFKFAQSKTPGTLSTADRSCSPVSSLSLHENSPSFVFSSSSTPSKPPAELSSFEGRAGKTQQRQSLKSQPSWLKDTGESADETSTFMSMDGDSKDDVKEGVLKETNHDVMGLREGMGKLRLHLQQSRILELTHQGPTEADKSAYTGRESSRQTIESHADSEDEGEASGQDERSRKEGGEKVGSAIDSPYQTPKTAGPGSGAGGQSKFDFVFSSG</sequence>
<comment type="caution">
    <text evidence="2">The sequence shown here is derived from an EMBL/GenBank/DDBJ whole genome shotgun (WGS) entry which is preliminary data.</text>
</comment>
<gene>
    <name evidence="2" type="ORF">QBC40DRAFT_297227</name>
</gene>
<reference evidence="2" key="2">
    <citation type="submission" date="2023-05" db="EMBL/GenBank/DDBJ databases">
        <authorList>
            <consortium name="Lawrence Berkeley National Laboratory"/>
            <person name="Steindorff A."/>
            <person name="Hensen N."/>
            <person name="Bonometti L."/>
            <person name="Westerberg I."/>
            <person name="Brannstrom I.O."/>
            <person name="Guillou S."/>
            <person name="Cros-Aarteil S."/>
            <person name="Calhoun S."/>
            <person name="Haridas S."/>
            <person name="Kuo A."/>
            <person name="Mondo S."/>
            <person name="Pangilinan J."/>
            <person name="Riley R."/>
            <person name="Labutti K."/>
            <person name="Andreopoulos B."/>
            <person name="Lipzen A."/>
            <person name="Chen C."/>
            <person name="Yanf M."/>
            <person name="Daum C."/>
            <person name="Ng V."/>
            <person name="Clum A."/>
            <person name="Ohm R."/>
            <person name="Martin F."/>
            <person name="Silar P."/>
            <person name="Natvig D."/>
            <person name="Lalanne C."/>
            <person name="Gautier V."/>
            <person name="Ament-Velasquez S.L."/>
            <person name="Kruys A."/>
            <person name="Hutchinson M.I."/>
            <person name="Powell A.J."/>
            <person name="Barry K."/>
            <person name="Miller A.N."/>
            <person name="Grigoriev I.V."/>
            <person name="Debuchy R."/>
            <person name="Gladieux P."/>
            <person name="Thoren M.H."/>
            <person name="Johannesson H."/>
        </authorList>
    </citation>
    <scope>NUCLEOTIDE SEQUENCE</scope>
    <source>
        <strain evidence="2">CBS 315.58</strain>
    </source>
</reference>